<dbReference type="NCBIfam" id="NF033452">
    <property type="entry name" value="BREX_1_MTaseX"/>
    <property type="match status" value="1"/>
</dbReference>
<dbReference type="GO" id="GO:0009007">
    <property type="term" value="F:site-specific DNA-methyltransferase (adenine-specific) activity"/>
    <property type="evidence" value="ECO:0007669"/>
    <property type="project" value="UniProtKB-EC"/>
</dbReference>
<dbReference type="Proteomes" id="UP001247805">
    <property type="component" value="Unassembled WGS sequence"/>
</dbReference>
<name>A0ABU3T0R4_9ALTE</name>
<keyword evidence="1" id="KW-0808">Transferase</keyword>
<keyword evidence="1" id="KW-0489">Methyltransferase</keyword>
<dbReference type="InterPro" id="IPR047939">
    <property type="entry name" value="BREX_1_PglX"/>
</dbReference>
<dbReference type="EMBL" id="JAWDIO010000002">
    <property type="protein sequence ID" value="MDU0355767.1"/>
    <property type="molecule type" value="Genomic_DNA"/>
</dbReference>
<gene>
    <name evidence="1" type="primary">pglX</name>
    <name evidence="1" type="ORF">RS130_19445</name>
</gene>
<protein>
    <submittedName>
        <fullName evidence="1">BREX-1 system adenine-specific DNA-methyltransferase PglX</fullName>
        <ecNumber evidence="1">2.1.1.72</ecNumber>
    </submittedName>
</protein>
<reference evidence="1 2" key="1">
    <citation type="submission" date="2023-10" db="EMBL/GenBank/DDBJ databases">
        <title>Glaciecola aquimarina strain GGW-M5 nov., isolated from a coastal seawater.</title>
        <authorList>
            <person name="Bayburt H."/>
            <person name="Kim J.M."/>
            <person name="Choi B.J."/>
            <person name="Jeon C.O."/>
        </authorList>
    </citation>
    <scope>NUCLEOTIDE SEQUENCE [LARGE SCALE GENOMIC DNA]</scope>
    <source>
        <strain evidence="1 2">KCTC 32108</strain>
    </source>
</reference>
<evidence type="ECO:0000313" key="2">
    <source>
        <dbReference type="Proteomes" id="UP001247805"/>
    </source>
</evidence>
<evidence type="ECO:0000313" key="1">
    <source>
        <dbReference type="EMBL" id="MDU0355767.1"/>
    </source>
</evidence>
<proteinExistence type="predicted"/>
<comment type="caution">
    <text evidence="1">The sequence shown here is derived from an EMBL/GenBank/DDBJ whole genome shotgun (WGS) entry which is preliminary data.</text>
</comment>
<organism evidence="1 2">
    <name type="scientific">Paraglaciecola aquimarina</name>
    <dbReference type="NCBI Taxonomy" id="1235557"/>
    <lineage>
        <taxon>Bacteria</taxon>
        <taxon>Pseudomonadati</taxon>
        <taxon>Pseudomonadota</taxon>
        <taxon>Gammaproteobacteria</taxon>
        <taxon>Alteromonadales</taxon>
        <taxon>Alteromonadaceae</taxon>
        <taxon>Paraglaciecola</taxon>
    </lineage>
</organism>
<dbReference type="GO" id="GO:0032259">
    <property type="term" value="P:methylation"/>
    <property type="evidence" value="ECO:0007669"/>
    <property type="project" value="UniProtKB-KW"/>
</dbReference>
<accession>A0ABU3T0R4</accession>
<dbReference type="EC" id="2.1.1.72" evidence="1"/>
<keyword evidence="2" id="KW-1185">Reference proteome</keyword>
<sequence length="644" mass="73810">MINLPSWMFLGAFEKHRINIMSQNGFDSLLHLGRGIFGSDFGSVAFVCRKLNKFSSYNGCYRRLFEKHVEVRSPDLIKELFFKSAYGKFNFDQTNYSLLPGSPLSYWLDSSELSLFKSGKSVKEQCIKILKGMFTGNNERFLRFWFEVDITKIRAGEWKKYNKAGGYRKWAGISLHVVDWRQGGKELKSFDGAGIGPIKHFGKPHIVWGKLTAGAPSFRYDEEDIWFDDASPALLLEEPNWGMLAYLNSSLVQKLLGVINPTVNYQAGDVSKIPYLAPELEIKLSPLGKRAYEISSKDWDRGELSWNFSNAIKDQSINEIELFCEKLYHLGVETVDELKNIEQSINDIINKKLAVNVLENVSYTDIELLINPFNKGRHENVKPDFFGNKLIELLSYSIGCMMGRYSLDQEGLVYAHSGNEGFKELVVEGAYQTFPADNDGIIPLASEDWLFDDDATTRFKEFVKTVWGEERLTENLEFVADSLCLHALKPKKGEGAMDTFRRYFSTQFFKDHCKTYKKRPIYWLFSTGKEKAFECLVYLHRYNEGTLSRMRTEYVTPLMGKYEAQHTLLAEQLIQATGTEARIIEKDLKALDKKQAELRTFDEQLKHYAEKRITLDLDDGVKANYGKFGNLLADVKAIHGQAVK</sequence>
<dbReference type="RefSeq" id="WP_316027289.1">
    <property type="nucleotide sequence ID" value="NZ_JAWDIO010000002.1"/>
</dbReference>